<dbReference type="InterPro" id="IPR011761">
    <property type="entry name" value="ATP-grasp"/>
</dbReference>
<keyword evidence="5" id="KW-0460">Magnesium</keyword>
<evidence type="ECO:0000313" key="7">
    <source>
        <dbReference type="EMBL" id="GAF73876.1"/>
    </source>
</evidence>
<dbReference type="PANTHER" id="PTHR11815">
    <property type="entry name" value="SUCCINYL-COA SYNTHETASE BETA CHAIN"/>
    <property type="match status" value="1"/>
</dbReference>
<name>X0SFH8_9ZZZZ</name>
<evidence type="ECO:0000259" key="6">
    <source>
        <dbReference type="PROSITE" id="PS50975"/>
    </source>
</evidence>
<dbReference type="GO" id="GO:0042709">
    <property type="term" value="C:succinate-CoA ligase complex"/>
    <property type="evidence" value="ECO:0007669"/>
    <property type="project" value="TreeGrafter"/>
</dbReference>
<evidence type="ECO:0000256" key="1">
    <source>
        <dbReference type="ARBA" id="ARBA00001946"/>
    </source>
</evidence>
<evidence type="ECO:0000256" key="2">
    <source>
        <dbReference type="ARBA" id="ARBA00022598"/>
    </source>
</evidence>
<comment type="cofactor">
    <cofactor evidence="1">
        <name>Mg(2+)</name>
        <dbReference type="ChEBI" id="CHEBI:18420"/>
    </cofactor>
</comment>
<dbReference type="AlphaFoldDB" id="X0SFH8"/>
<dbReference type="InterPro" id="IPR013815">
    <property type="entry name" value="ATP_grasp_subdomain_1"/>
</dbReference>
<keyword evidence="2" id="KW-0436">Ligase</keyword>
<feature type="domain" description="ATP-grasp" evidence="6">
    <location>
        <begin position="9"/>
        <end position="226"/>
    </location>
</feature>
<dbReference type="FunFam" id="3.30.470.20:FF:000002">
    <property type="entry name" value="Succinate--CoA ligase [ADP-forming] subunit beta"/>
    <property type="match status" value="1"/>
</dbReference>
<dbReference type="PROSITE" id="PS50975">
    <property type="entry name" value="ATP_GRASP"/>
    <property type="match status" value="1"/>
</dbReference>
<dbReference type="GO" id="GO:0046872">
    <property type="term" value="F:metal ion binding"/>
    <property type="evidence" value="ECO:0007669"/>
    <property type="project" value="UniProtKB-KW"/>
</dbReference>
<dbReference type="Gene3D" id="3.30.470.20">
    <property type="entry name" value="ATP-grasp fold, B domain"/>
    <property type="match status" value="1"/>
</dbReference>
<gene>
    <name evidence="7" type="ORF">S01H1_00601</name>
</gene>
<accession>X0SFH8</accession>
<organism evidence="7">
    <name type="scientific">marine sediment metagenome</name>
    <dbReference type="NCBI Taxonomy" id="412755"/>
    <lineage>
        <taxon>unclassified sequences</taxon>
        <taxon>metagenomes</taxon>
        <taxon>ecological metagenomes</taxon>
    </lineage>
</organism>
<evidence type="ECO:0000256" key="5">
    <source>
        <dbReference type="ARBA" id="ARBA00022842"/>
    </source>
</evidence>
<dbReference type="InterPro" id="IPR013650">
    <property type="entry name" value="ATP-grasp_succ-CoA_synth-type"/>
</dbReference>
<dbReference type="GO" id="GO:0004775">
    <property type="term" value="F:succinate-CoA ligase (ADP-forming) activity"/>
    <property type="evidence" value="ECO:0007669"/>
    <property type="project" value="TreeGrafter"/>
</dbReference>
<feature type="non-terminal residue" evidence="7">
    <location>
        <position position="251"/>
    </location>
</feature>
<comment type="caution">
    <text evidence="7">The sequence shown here is derived from an EMBL/GenBank/DDBJ whole genome shotgun (WGS) entry which is preliminary data.</text>
</comment>
<dbReference type="FunFam" id="3.30.1490.20:FF:000002">
    <property type="entry name" value="Succinate--CoA ligase [ADP-forming] subunit beta"/>
    <property type="match status" value="1"/>
</dbReference>
<dbReference type="PANTHER" id="PTHR11815:SF10">
    <property type="entry name" value="SUCCINATE--COA LIGASE [GDP-FORMING] SUBUNIT BETA, MITOCHONDRIAL"/>
    <property type="match status" value="1"/>
</dbReference>
<keyword evidence="4" id="KW-0547">Nucleotide-binding</keyword>
<proteinExistence type="predicted"/>
<dbReference type="GO" id="GO:0006099">
    <property type="term" value="P:tricarboxylic acid cycle"/>
    <property type="evidence" value="ECO:0007669"/>
    <property type="project" value="TreeGrafter"/>
</dbReference>
<dbReference type="Gene3D" id="3.30.1490.20">
    <property type="entry name" value="ATP-grasp fold, A domain"/>
    <property type="match status" value="1"/>
</dbReference>
<sequence length="251" mass="26468">MKVHEYQAKELLARYGVPVPNGRVAASADEAATVAADLGGPVAVKAQIHAGGRGKGGGIKLAGTPAQAEEAASQIIGMQLVTHQTGPEGRIVKKVLVEEQIQTERELYLGIVVDSGSGRPVVMASEAGGVDIEQVAAKSPEKIHKAFVDPAVGFQPYEGRQLAFATNLGGDLLRPAVGLMSGLYKAFVAKDSSLAEINPLVVTSDGRLLALDAKMNFDDNALFRHPEIAELRDVDEEDPLEVQAEELGINN</sequence>
<evidence type="ECO:0000256" key="4">
    <source>
        <dbReference type="ARBA" id="ARBA00022741"/>
    </source>
</evidence>
<dbReference type="EMBL" id="BARS01000218">
    <property type="protein sequence ID" value="GAF73876.1"/>
    <property type="molecule type" value="Genomic_DNA"/>
</dbReference>
<dbReference type="GO" id="GO:0005829">
    <property type="term" value="C:cytosol"/>
    <property type="evidence" value="ECO:0007669"/>
    <property type="project" value="TreeGrafter"/>
</dbReference>
<reference evidence="7" key="1">
    <citation type="journal article" date="2014" name="Front. Microbiol.">
        <title>High frequency of phylogenetically diverse reductive dehalogenase-homologous genes in deep subseafloor sedimentary metagenomes.</title>
        <authorList>
            <person name="Kawai M."/>
            <person name="Futagami T."/>
            <person name="Toyoda A."/>
            <person name="Takaki Y."/>
            <person name="Nishi S."/>
            <person name="Hori S."/>
            <person name="Arai W."/>
            <person name="Tsubouchi T."/>
            <person name="Morono Y."/>
            <person name="Uchiyama I."/>
            <person name="Ito T."/>
            <person name="Fujiyama A."/>
            <person name="Inagaki F."/>
            <person name="Takami H."/>
        </authorList>
    </citation>
    <scope>NUCLEOTIDE SEQUENCE</scope>
    <source>
        <strain evidence="7">Expedition CK06-06</strain>
    </source>
</reference>
<protein>
    <recommendedName>
        <fullName evidence="6">ATP-grasp domain-containing protein</fullName>
    </recommendedName>
</protein>
<dbReference type="GO" id="GO:0005524">
    <property type="term" value="F:ATP binding"/>
    <property type="evidence" value="ECO:0007669"/>
    <property type="project" value="InterPro"/>
</dbReference>
<dbReference type="GO" id="GO:0006104">
    <property type="term" value="P:succinyl-CoA metabolic process"/>
    <property type="evidence" value="ECO:0007669"/>
    <property type="project" value="TreeGrafter"/>
</dbReference>
<dbReference type="SUPFAM" id="SSF56059">
    <property type="entry name" value="Glutathione synthetase ATP-binding domain-like"/>
    <property type="match status" value="1"/>
</dbReference>
<keyword evidence="3" id="KW-0479">Metal-binding</keyword>
<dbReference type="Pfam" id="PF08442">
    <property type="entry name" value="ATP-grasp_2"/>
    <property type="match status" value="1"/>
</dbReference>
<evidence type="ECO:0000256" key="3">
    <source>
        <dbReference type="ARBA" id="ARBA00022723"/>
    </source>
</evidence>